<feature type="transmembrane region" description="Helical" evidence="6">
    <location>
        <begin position="208"/>
        <end position="228"/>
    </location>
</feature>
<name>E1QEU3_DESB2</name>
<evidence type="ECO:0000256" key="1">
    <source>
        <dbReference type="ARBA" id="ARBA00004651"/>
    </source>
</evidence>
<feature type="transmembrane region" description="Helical" evidence="6">
    <location>
        <begin position="15"/>
        <end position="36"/>
    </location>
</feature>
<feature type="transmembrane region" description="Helical" evidence="6">
    <location>
        <begin position="63"/>
        <end position="84"/>
    </location>
</feature>
<dbReference type="GO" id="GO:0005886">
    <property type="term" value="C:plasma membrane"/>
    <property type="evidence" value="ECO:0007669"/>
    <property type="project" value="UniProtKB-SubCell"/>
</dbReference>
<protein>
    <recommendedName>
        <fullName evidence="6">TVP38/TMEM64 family membrane protein</fullName>
    </recommendedName>
</protein>
<comment type="similarity">
    <text evidence="6">Belongs to the TVP38/TMEM64 family.</text>
</comment>
<evidence type="ECO:0000259" key="7">
    <source>
        <dbReference type="Pfam" id="PF09335"/>
    </source>
</evidence>
<feature type="transmembrane region" description="Helical" evidence="6">
    <location>
        <begin position="104"/>
        <end position="124"/>
    </location>
</feature>
<dbReference type="eggNOG" id="COG0398">
    <property type="taxonomic scope" value="Bacteria"/>
</dbReference>
<dbReference type="PANTHER" id="PTHR12677:SF59">
    <property type="entry name" value="GOLGI APPARATUS MEMBRANE PROTEIN TVP38-RELATED"/>
    <property type="match status" value="1"/>
</dbReference>
<dbReference type="HOGENOM" id="CLU_038944_5_1_7"/>
<keyword evidence="4 6" id="KW-1133">Transmembrane helix</keyword>
<dbReference type="KEGG" id="dbr:Deba_0707"/>
<evidence type="ECO:0000256" key="5">
    <source>
        <dbReference type="ARBA" id="ARBA00023136"/>
    </source>
</evidence>
<comment type="subcellular location">
    <subcellularLocation>
        <location evidence="1 6">Cell membrane</location>
        <topology evidence="1 6">Multi-pass membrane protein</topology>
    </subcellularLocation>
</comment>
<evidence type="ECO:0000256" key="2">
    <source>
        <dbReference type="ARBA" id="ARBA00022475"/>
    </source>
</evidence>
<dbReference type="AlphaFoldDB" id="E1QEU3"/>
<dbReference type="EMBL" id="CP002085">
    <property type="protein sequence ID" value="ADK84079.1"/>
    <property type="molecule type" value="Genomic_DNA"/>
</dbReference>
<proteinExistence type="inferred from homology"/>
<dbReference type="InterPro" id="IPR015414">
    <property type="entry name" value="TMEM64"/>
</dbReference>
<dbReference type="InterPro" id="IPR032816">
    <property type="entry name" value="VTT_dom"/>
</dbReference>
<evidence type="ECO:0000313" key="9">
    <source>
        <dbReference type="Proteomes" id="UP000009047"/>
    </source>
</evidence>
<evidence type="ECO:0000256" key="6">
    <source>
        <dbReference type="RuleBase" id="RU366058"/>
    </source>
</evidence>
<reference evidence="8 9" key="1">
    <citation type="journal article" date="2010" name="Stand. Genomic Sci.">
        <title>Complete genome sequence of Desulfarculus baarsii type strain (2st14).</title>
        <authorList>
            <person name="Sun H."/>
            <person name="Spring S."/>
            <person name="Lapidus A."/>
            <person name="Davenport K."/>
            <person name="Del Rio T.G."/>
            <person name="Tice H."/>
            <person name="Nolan M."/>
            <person name="Copeland A."/>
            <person name="Cheng J.F."/>
            <person name="Lucas S."/>
            <person name="Tapia R."/>
            <person name="Goodwin L."/>
            <person name="Pitluck S."/>
            <person name="Ivanova N."/>
            <person name="Pagani I."/>
            <person name="Mavromatis K."/>
            <person name="Ovchinnikova G."/>
            <person name="Pati A."/>
            <person name="Chen A."/>
            <person name="Palaniappan K."/>
            <person name="Hauser L."/>
            <person name="Chang Y.J."/>
            <person name="Jeffries C.D."/>
            <person name="Detter J.C."/>
            <person name="Han C."/>
            <person name="Rohde M."/>
            <person name="Brambilla E."/>
            <person name="Goker M."/>
            <person name="Woyke T."/>
            <person name="Bristow J."/>
            <person name="Eisen J.A."/>
            <person name="Markowitz V."/>
            <person name="Hugenholtz P."/>
            <person name="Kyrpides N.C."/>
            <person name="Klenk H.P."/>
            <person name="Land M."/>
        </authorList>
    </citation>
    <scope>NUCLEOTIDE SEQUENCE [LARGE SCALE GENOMIC DNA]</scope>
    <source>
        <strain evidence="9">ATCC 33931 / DSM 2075 / LMG 7858 / VKM B-1802 / 2st14</strain>
    </source>
</reference>
<evidence type="ECO:0000313" key="8">
    <source>
        <dbReference type="EMBL" id="ADK84079.1"/>
    </source>
</evidence>
<feature type="transmembrane region" description="Helical" evidence="6">
    <location>
        <begin position="166"/>
        <end position="188"/>
    </location>
</feature>
<feature type="domain" description="VTT" evidence="7">
    <location>
        <begin position="84"/>
        <end position="201"/>
    </location>
</feature>
<dbReference type="STRING" id="644282.Deba_0707"/>
<keyword evidence="9" id="KW-1185">Reference proteome</keyword>
<sequence>MSADPPKIPTPRRPLWRPALAVALLLAVGLLTWLYWEPMWAFCQRMWAMLADRETFRQRIQDYGAWAPLVFMGFQVAQVVFSPIPGELVGAAGGYVFGWWQSAIYSTISLALGSWINFFLARLLGRGLVERLAPPAYLAKTAELMERQGVILSFIFFVFPGFPKDVLCYVLGLSPMHWAVFMVLSSVGRIPGTLMLSLQGALVYNEQYWSLGLLLAISLAMVAPVWIWREKIYGLLYRLDRRHGPIDDEDGQD</sequence>
<keyword evidence="2 6" id="KW-1003">Cell membrane</keyword>
<dbReference type="PANTHER" id="PTHR12677">
    <property type="entry name" value="GOLGI APPARATUS MEMBRANE PROTEIN TVP38-RELATED"/>
    <property type="match status" value="1"/>
</dbReference>
<dbReference type="Pfam" id="PF09335">
    <property type="entry name" value="VTT_dom"/>
    <property type="match status" value="1"/>
</dbReference>
<evidence type="ECO:0000256" key="3">
    <source>
        <dbReference type="ARBA" id="ARBA00022692"/>
    </source>
</evidence>
<evidence type="ECO:0000256" key="4">
    <source>
        <dbReference type="ARBA" id="ARBA00022989"/>
    </source>
</evidence>
<dbReference type="RefSeq" id="WP_013257534.1">
    <property type="nucleotide sequence ID" value="NC_014365.1"/>
</dbReference>
<dbReference type="Proteomes" id="UP000009047">
    <property type="component" value="Chromosome"/>
</dbReference>
<organism evidence="8 9">
    <name type="scientific">Desulfarculus baarsii (strain ATCC 33931 / DSM 2075 / LMG 7858 / VKM B-1802 / 2st14)</name>
    <dbReference type="NCBI Taxonomy" id="644282"/>
    <lineage>
        <taxon>Bacteria</taxon>
        <taxon>Pseudomonadati</taxon>
        <taxon>Thermodesulfobacteriota</taxon>
        <taxon>Desulfarculia</taxon>
        <taxon>Desulfarculales</taxon>
        <taxon>Desulfarculaceae</taxon>
        <taxon>Desulfarculus</taxon>
    </lineage>
</organism>
<accession>E1QEU3</accession>
<keyword evidence="3 6" id="KW-0812">Transmembrane</keyword>
<keyword evidence="5 6" id="KW-0472">Membrane</keyword>
<dbReference type="OrthoDB" id="9812980at2"/>
<gene>
    <name evidence="8" type="ordered locus">Deba_0707</name>
</gene>